<dbReference type="EMBL" id="MTYI01000020">
    <property type="protein sequence ID" value="PNP58619.1"/>
    <property type="molecule type" value="Genomic_DNA"/>
</dbReference>
<dbReference type="AlphaFoldDB" id="A0A2K0ULG0"/>
<evidence type="ECO:0000256" key="2">
    <source>
        <dbReference type="SAM" id="MobiDB-lite"/>
    </source>
</evidence>
<organism evidence="3 4">
    <name type="scientific">Trichoderma harzianum</name>
    <name type="common">Hypocrea lixii</name>
    <dbReference type="NCBI Taxonomy" id="5544"/>
    <lineage>
        <taxon>Eukaryota</taxon>
        <taxon>Fungi</taxon>
        <taxon>Dikarya</taxon>
        <taxon>Ascomycota</taxon>
        <taxon>Pezizomycotina</taxon>
        <taxon>Sordariomycetes</taxon>
        <taxon>Hypocreomycetidae</taxon>
        <taxon>Hypocreales</taxon>
        <taxon>Hypocreaceae</taxon>
        <taxon>Trichoderma</taxon>
    </lineage>
</organism>
<feature type="compositionally biased region" description="Acidic residues" evidence="2">
    <location>
        <begin position="40"/>
        <end position="63"/>
    </location>
</feature>
<evidence type="ECO:0000313" key="4">
    <source>
        <dbReference type="Proteomes" id="UP000236290"/>
    </source>
</evidence>
<feature type="region of interest" description="Disordered" evidence="2">
    <location>
        <begin position="1"/>
        <end position="93"/>
    </location>
</feature>
<accession>A0A2K0ULG0</accession>
<reference evidence="3 4" key="1">
    <citation type="submission" date="2017-02" db="EMBL/GenBank/DDBJ databases">
        <title>Genomes of Trichoderma spp. with biocontrol activity.</title>
        <authorList>
            <person name="Gardiner D."/>
            <person name="Kazan K."/>
            <person name="Vos C."/>
            <person name="Harvey P."/>
        </authorList>
    </citation>
    <scope>NUCLEOTIDE SEQUENCE [LARGE SCALE GENOMIC DNA]</scope>
    <source>
        <strain evidence="3 4">Tr1</strain>
    </source>
</reference>
<gene>
    <name evidence="3" type="ORF">THARTR1_01635</name>
</gene>
<proteinExistence type="predicted"/>
<feature type="compositionally biased region" description="Basic and acidic residues" evidence="2">
    <location>
        <begin position="64"/>
        <end position="90"/>
    </location>
</feature>
<name>A0A2K0ULG0_TRIHA</name>
<sequence>MEYFASFPLTGAQQKTTSLMNEHQKKSKISCCATTSETHDENENEGDDESEYYEIVEDEDEDGDGYRQDGNEDKQQHGEDKNEEQSEKSKGYLANQQACAHDFDRVKLHDVQIRSLKDRCAHMQEHYRIEKQARVDLQLTVEKLTQTVKELQETVQSQREKNRRNKEHVKWRLDALETDNKVYGEYFNQEADRIFELQTAVLGPKKSQS</sequence>
<feature type="compositionally biased region" description="Polar residues" evidence="2">
    <location>
        <begin position="11"/>
        <end position="21"/>
    </location>
</feature>
<protein>
    <submittedName>
        <fullName evidence="3">Uncharacterized protein</fullName>
    </submittedName>
</protein>
<evidence type="ECO:0000313" key="3">
    <source>
        <dbReference type="EMBL" id="PNP58619.1"/>
    </source>
</evidence>
<dbReference type="Proteomes" id="UP000236290">
    <property type="component" value="Unassembled WGS sequence"/>
</dbReference>
<keyword evidence="1" id="KW-0175">Coiled coil</keyword>
<comment type="caution">
    <text evidence="3">The sequence shown here is derived from an EMBL/GenBank/DDBJ whole genome shotgun (WGS) entry which is preliminary data.</text>
</comment>
<dbReference type="OrthoDB" id="10516669at2759"/>
<evidence type="ECO:0000256" key="1">
    <source>
        <dbReference type="SAM" id="Coils"/>
    </source>
</evidence>
<feature type="coiled-coil region" evidence="1">
    <location>
        <begin position="134"/>
        <end position="168"/>
    </location>
</feature>